<evidence type="ECO:0000313" key="2">
    <source>
        <dbReference type="EMBL" id="CAP41936.1"/>
    </source>
</evidence>
<dbReference type="InterPro" id="IPR036390">
    <property type="entry name" value="WH_DNA-bd_sf"/>
</dbReference>
<accession>A9IGH9</accession>
<evidence type="ECO:0000313" key="3">
    <source>
        <dbReference type="Proteomes" id="UP000001225"/>
    </source>
</evidence>
<protein>
    <submittedName>
        <fullName evidence="2">Transcriptional regulator, MarR family</fullName>
    </submittedName>
</protein>
<dbReference type="PANTHER" id="PTHR33164">
    <property type="entry name" value="TRANSCRIPTIONAL REGULATOR, MARR FAMILY"/>
    <property type="match status" value="1"/>
</dbReference>
<dbReference type="InterPro" id="IPR000835">
    <property type="entry name" value="HTH_MarR-typ"/>
</dbReference>
<evidence type="ECO:0000259" key="1">
    <source>
        <dbReference type="PROSITE" id="PS50995"/>
    </source>
</evidence>
<dbReference type="eggNOG" id="COG1846">
    <property type="taxonomic scope" value="Bacteria"/>
</dbReference>
<dbReference type="STRING" id="94624.Bpet1597"/>
<dbReference type="KEGG" id="bpt:Bpet1597"/>
<dbReference type="GO" id="GO:0003700">
    <property type="term" value="F:DNA-binding transcription factor activity"/>
    <property type="evidence" value="ECO:0007669"/>
    <property type="project" value="InterPro"/>
</dbReference>
<dbReference type="EMBL" id="AM902716">
    <property type="protein sequence ID" value="CAP41936.1"/>
    <property type="molecule type" value="Genomic_DNA"/>
</dbReference>
<dbReference type="InterPro" id="IPR036388">
    <property type="entry name" value="WH-like_DNA-bd_sf"/>
</dbReference>
<keyword evidence="3" id="KW-1185">Reference proteome</keyword>
<dbReference type="Proteomes" id="UP000001225">
    <property type="component" value="Chromosome"/>
</dbReference>
<gene>
    <name evidence="2" type="ordered locus">Bpet1597</name>
</gene>
<dbReference type="GO" id="GO:0006950">
    <property type="term" value="P:response to stress"/>
    <property type="evidence" value="ECO:0007669"/>
    <property type="project" value="TreeGrafter"/>
</dbReference>
<sequence>MNALTLSSSQARNQGRALQPADFAVLADFRHELRRFALHGEAQAQARGLAPQQHQALLAIKASSDPLTVTELAGRLCIKSHSAAELVSRLVQMGMVARRADPDDGRRALLHLTPHAESTLDALSTAHLEQLQGIRPLLMGLLQKIGPEGG</sequence>
<name>A9IGH9_BORPD</name>
<dbReference type="PROSITE" id="PS50995">
    <property type="entry name" value="HTH_MARR_2"/>
    <property type="match status" value="1"/>
</dbReference>
<dbReference type="Gene3D" id="1.10.10.10">
    <property type="entry name" value="Winged helix-like DNA-binding domain superfamily/Winged helix DNA-binding domain"/>
    <property type="match status" value="1"/>
</dbReference>
<organism evidence="2 3">
    <name type="scientific">Bordetella petrii (strain ATCC BAA-461 / DSM 12804 / CCUG 43448 / CIP 107267 / Se-1111R)</name>
    <dbReference type="NCBI Taxonomy" id="340100"/>
    <lineage>
        <taxon>Bacteria</taxon>
        <taxon>Pseudomonadati</taxon>
        <taxon>Pseudomonadota</taxon>
        <taxon>Betaproteobacteria</taxon>
        <taxon>Burkholderiales</taxon>
        <taxon>Alcaligenaceae</taxon>
        <taxon>Bordetella</taxon>
    </lineage>
</organism>
<proteinExistence type="predicted"/>
<dbReference type="Pfam" id="PF12802">
    <property type="entry name" value="MarR_2"/>
    <property type="match status" value="1"/>
</dbReference>
<dbReference type="AlphaFoldDB" id="A9IGH9"/>
<dbReference type="PANTHER" id="PTHR33164:SF43">
    <property type="entry name" value="HTH-TYPE TRANSCRIPTIONAL REPRESSOR YETL"/>
    <property type="match status" value="1"/>
</dbReference>
<reference evidence="2 3" key="1">
    <citation type="journal article" date="2008" name="BMC Genomics">
        <title>The missing link: Bordetella petrii is endowed with both the metabolic versatility of environmental bacteria and virulence traits of pathogenic Bordetellae.</title>
        <authorList>
            <person name="Gross R."/>
            <person name="Guzman C.A."/>
            <person name="Sebaihia M."/>
            <person name="Martins Dos Santos V.A."/>
            <person name="Pieper D.H."/>
            <person name="Koebnik R."/>
            <person name="Lechner M."/>
            <person name="Bartels D."/>
            <person name="Buhrmester J."/>
            <person name="Choudhuri J.V."/>
            <person name="Ebensen T."/>
            <person name="Gaigalat L."/>
            <person name="Herrmann S."/>
            <person name="Khachane A.N."/>
            <person name="Larisch C."/>
            <person name="Link S."/>
            <person name="Linke B."/>
            <person name="Meyer F."/>
            <person name="Mormann S."/>
            <person name="Nakunst D."/>
            <person name="Rueckert C."/>
            <person name="Schneiker-Bekel S."/>
            <person name="Schulze K."/>
            <person name="Vorhoelter F.J."/>
            <person name="Yevsa T."/>
            <person name="Engle J.T."/>
            <person name="Goldman W.E."/>
            <person name="Puehler A."/>
            <person name="Goebel U.B."/>
            <person name="Goesmann A."/>
            <person name="Bloecker H."/>
            <person name="Kaiser O."/>
            <person name="Martinez-Arias R."/>
        </authorList>
    </citation>
    <scope>NUCLEOTIDE SEQUENCE [LARGE SCALE GENOMIC DNA]</scope>
    <source>
        <strain evidence="3">ATCC BAA-461 / DSM 12804 / CCUG 43448 / CIP 107267 / Se-1111R</strain>
    </source>
</reference>
<dbReference type="SMART" id="SM00347">
    <property type="entry name" value="HTH_MARR"/>
    <property type="match status" value="1"/>
</dbReference>
<feature type="domain" description="HTH marR-type" evidence="1">
    <location>
        <begin position="1"/>
        <end position="150"/>
    </location>
</feature>
<dbReference type="InterPro" id="IPR039422">
    <property type="entry name" value="MarR/SlyA-like"/>
</dbReference>
<dbReference type="SUPFAM" id="SSF46785">
    <property type="entry name" value="Winged helix' DNA-binding domain"/>
    <property type="match status" value="1"/>
</dbReference>